<proteinExistence type="inferred from homology"/>
<sequence>MYRKDCCGSEGSGTQKGFVMVRPIDTGTTDLLAELHDDGVLVATLNRPDTRNAFSGVMGRALGDIYRMADADDAVRVVVLTGTPPAFCAGADFSSGSDVFERSEAQAFSANPVSPPAWRIRKPVIAAVNGHAIGVGLTLTLHCDLRFFARDAKYGIVQVRRGVMPDALSHWTLPRIAGLANAADIMLTGRTFTGDEARELGIASRVLANDDVLPHALEVAHDMAVNTAPVSVAVTKRLLWSSFAMSPSEIDRAETDLHHHLMGEADAREGVNAFLERREPDWSLTVNNNWPDEWPGPEDVL</sequence>
<evidence type="ECO:0000313" key="2">
    <source>
        <dbReference type="EMBL" id="CAB4629096.1"/>
    </source>
</evidence>
<reference evidence="2" key="1">
    <citation type="submission" date="2020-05" db="EMBL/GenBank/DDBJ databases">
        <authorList>
            <person name="Chiriac C."/>
            <person name="Salcher M."/>
            <person name="Ghai R."/>
            <person name="Kavagutti S V."/>
        </authorList>
    </citation>
    <scope>NUCLEOTIDE SEQUENCE</scope>
</reference>
<organism evidence="2">
    <name type="scientific">freshwater metagenome</name>
    <dbReference type="NCBI Taxonomy" id="449393"/>
    <lineage>
        <taxon>unclassified sequences</taxon>
        <taxon>metagenomes</taxon>
        <taxon>ecological metagenomes</taxon>
    </lineage>
</organism>
<dbReference type="Gene3D" id="1.10.12.10">
    <property type="entry name" value="Lyase 2-enoyl-coa Hydratase, Chain A, domain 2"/>
    <property type="match status" value="1"/>
</dbReference>
<accession>A0A6J6IWZ8</accession>
<comment type="similarity">
    <text evidence="1">Belongs to the enoyl-CoA hydratase/isomerase family.</text>
</comment>
<name>A0A6J6IWZ8_9ZZZZ</name>
<gene>
    <name evidence="2" type="ORF">UFOPK1835_02305</name>
</gene>
<dbReference type="PANTHER" id="PTHR43802">
    <property type="entry name" value="ENOYL-COA HYDRATASE"/>
    <property type="match status" value="1"/>
</dbReference>
<dbReference type="InterPro" id="IPR014748">
    <property type="entry name" value="Enoyl-CoA_hydra_C"/>
</dbReference>
<dbReference type="InterPro" id="IPR029045">
    <property type="entry name" value="ClpP/crotonase-like_dom_sf"/>
</dbReference>
<dbReference type="AlphaFoldDB" id="A0A6J6IWZ8"/>
<dbReference type="PANTHER" id="PTHR43802:SF1">
    <property type="entry name" value="IP11341P-RELATED"/>
    <property type="match status" value="1"/>
</dbReference>
<protein>
    <submittedName>
        <fullName evidence="2">Unannotated protein</fullName>
    </submittedName>
</protein>
<dbReference type="Gene3D" id="3.90.226.10">
    <property type="entry name" value="2-enoyl-CoA Hydratase, Chain A, domain 1"/>
    <property type="match status" value="1"/>
</dbReference>
<dbReference type="CDD" id="cd06558">
    <property type="entry name" value="crotonase-like"/>
    <property type="match status" value="1"/>
</dbReference>
<dbReference type="EMBL" id="CAEZUP010000189">
    <property type="protein sequence ID" value="CAB4629096.1"/>
    <property type="molecule type" value="Genomic_DNA"/>
</dbReference>
<evidence type="ECO:0000256" key="1">
    <source>
        <dbReference type="ARBA" id="ARBA00005254"/>
    </source>
</evidence>
<dbReference type="InterPro" id="IPR001753">
    <property type="entry name" value="Enoyl-CoA_hydra/iso"/>
</dbReference>
<dbReference type="SUPFAM" id="SSF52096">
    <property type="entry name" value="ClpP/crotonase"/>
    <property type="match status" value="1"/>
</dbReference>
<dbReference type="Pfam" id="PF00378">
    <property type="entry name" value="ECH_1"/>
    <property type="match status" value="1"/>
</dbReference>